<dbReference type="AlphaFoldDB" id="A0A1T5MA89"/>
<organism evidence="1 2">
    <name type="scientific">Ohtaekwangia koreensis</name>
    <dbReference type="NCBI Taxonomy" id="688867"/>
    <lineage>
        <taxon>Bacteria</taxon>
        <taxon>Pseudomonadati</taxon>
        <taxon>Bacteroidota</taxon>
        <taxon>Cytophagia</taxon>
        <taxon>Cytophagales</taxon>
        <taxon>Fulvivirgaceae</taxon>
        <taxon>Ohtaekwangia</taxon>
    </lineage>
</organism>
<reference evidence="1 2" key="1">
    <citation type="submission" date="2017-02" db="EMBL/GenBank/DDBJ databases">
        <authorList>
            <person name="Peterson S.W."/>
        </authorList>
    </citation>
    <scope>NUCLEOTIDE SEQUENCE [LARGE SCALE GENOMIC DNA]</scope>
    <source>
        <strain evidence="1 2">DSM 25262</strain>
    </source>
</reference>
<evidence type="ECO:0000313" key="1">
    <source>
        <dbReference type="EMBL" id="SKC85013.1"/>
    </source>
</evidence>
<name>A0A1T5MA89_9BACT</name>
<dbReference type="STRING" id="688867.SAMN05660236_4785"/>
<proteinExistence type="predicted"/>
<dbReference type="EMBL" id="FUZU01000004">
    <property type="protein sequence ID" value="SKC85013.1"/>
    <property type="molecule type" value="Genomic_DNA"/>
</dbReference>
<gene>
    <name evidence="1" type="ORF">SAMN05660236_4785</name>
</gene>
<keyword evidence="2" id="KW-1185">Reference proteome</keyword>
<dbReference type="Proteomes" id="UP000190961">
    <property type="component" value="Unassembled WGS sequence"/>
</dbReference>
<sequence length="414" mass="49155">MQGHQNVLAPYGLRYLLCMNASLKYELEKLELIIANDLLATREKDVHIMKEQLDSLKNILQDETDRIKKKFVHEIYAFEDERHLERYIQLHQQELIRLMDQLAGIGNHKNVAYNQEYHELYRHACRAVEELLTFIERHFTKYFDQDTKAPESYITLAGSDIVKSFGELQDRLKNLNADIYLIDLVLYPMKKFIENIPLGEISYRKIIYVKEIQKDLHRIIASTKNDGTIDDDLRLEMLYLNYNTIKYFRYYTNYVVAQLENVDSSSGRIERLAYFLKMVNQTQVKPGVGYNRTVHTLKEQLAEWIAEEVFYLEKMHKLNEKNAVGTALADDFKLKTEMSVSQLAYLLRVFIETRIINTKNVSDLIRFFSRFFQTKRLESISYESFRVRYYNTEDGTKRSVRNMLLLMVDYINKN</sequence>
<protein>
    <submittedName>
        <fullName evidence="1">Uncharacterized protein</fullName>
    </submittedName>
</protein>
<evidence type="ECO:0000313" key="2">
    <source>
        <dbReference type="Proteomes" id="UP000190961"/>
    </source>
</evidence>
<accession>A0A1T5MA89</accession>